<dbReference type="EMBL" id="CP039349">
    <property type="protein sequence ID" value="QCD94306.1"/>
    <property type="molecule type" value="Genomic_DNA"/>
</dbReference>
<proteinExistence type="predicted"/>
<keyword evidence="3" id="KW-1185">Reference proteome</keyword>
<name>A0A4D6M289_VIGUN</name>
<reference evidence="2 3" key="1">
    <citation type="submission" date="2019-04" db="EMBL/GenBank/DDBJ databases">
        <title>An improved genome assembly and genetic linkage map for asparagus bean, Vigna unguiculata ssp. sesquipedialis.</title>
        <authorList>
            <person name="Xia Q."/>
            <person name="Zhang R."/>
            <person name="Dong Y."/>
        </authorList>
    </citation>
    <scope>NUCLEOTIDE SEQUENCE [LARGE SCALE GENOMIC DNA]</scope>
    <source>
        <tissue evidence="2">Leaf</tissue>
    </source>
</reference>
<dbReference type="PROSITE" id="PS52045">
    <property type="entry name" value="NEPROSIN_PEP_CD"/>
    <property type="match status" value="2"/>
</dbReference>
<dbReference type="InterPro" id="IPR053168">
    <property type="entry name" value="Glutamic_endopeptidase"/>
</dbReference>
<dbReference type="Gene3D" id="3.90.1320.10">
    <property type="entry name" value="Outer-capsid protein sigma 3, large lobe"/>
    <property type="match status" value="1"/>
</dbReference>
<feature type="domain" description="Neprosin PEP catalytic" evidence="1">
    <location>
        <begin position="92"/>
        <end position="349"/>
    </location>
</feature>
<dbReference type="Proteomes" id="UP000501690">
    <property type="component" value="Linkage Group LG5"/>
</dbReference>
<evidence type="ECO:0000259" key="1">
    <source>
        <dbReference type="PROSITE" id="PS52045"/>
    </source>
</evidence>
<gene>
    <name evidence="2" type="ORF">DEO72_LG5g2389</name>
</gene>
<protein>
    <recommendedName>
        <fullName evidence="1">Neprosin PEP catalytic domain-containing protein</fullName>
    </recommendedName>
</protein>
<feature type="domain" description="Neprosin PEP catalytic" evidence="1">
    <location>
        <begin position="1"/>
        <end position="95"/>
    </location>
</feature>
<dbReference type="PANTHER" id="PTHR31589:SF223">
    <property type="entry name" value="PROTEIN, PUTATIVE (DUF239)-RELATED"/>
    <property type="match status" value="1"/>
</dbReference>
<organism evidence="2 3">
    <name type="scientific">Vigna unguiculata</name>
    <name type="common">Cowpea</name>
    <dbReference type="NCBI Taxonomy" id="3917"/>
    <lineage>
        <taxon>Eukaryota</taxon>
        <taxon>Viridiplantae</taxon>
        <taxon>Streptophyta</taxon>
        <taxon>Embryophyta</taxon>
        <taxon>Tracheophyta</taxon>
        <taxon>Spermatophyta</taxon>
        <taxon>Magnoliopsida</taxon>
        <taxon>eudicotyledons</taxon>
        <taxon>Gunneridae</taxon>
        <taxon>Pentapetalae</taxon>
        <taxon>rosids</taxon>
        <taxon>fabids</taxon>
        <taxon>Fabales</taxon>
        <taxon>Fabaceae</taxon>
        <taxon>Papilionoideae</taxon>
        <taxon>50 kb inversion clade</taxon>
        <taxon>NPAAA clade</taxon>
        <taxon>indigoferoid/millettioid clade</taxon>
        <taxon>Phaseoleae</taxon>
        <taxon>Vigna</taxon>
    </lineage>
</organism>
<dbReference type="InterPro" id="IPR004314">
    <property type="entry name" value="Neprosin"/>
</dbReference>
<evidence type="ECO:0000313" key="3">
    <source>
        <dbReference type="Proteomes" id="UP000501690"/>
    </source>
</evidence>
<dbReference type="PANTHER" id="PTHR31589">
    <property type="entry name" value="PROTEIN, PUTATIVE (DUF239)-RELATED-RELATED"/>
    <property type="match status" value="1"/>
</dbReference>
<accession>A0A4D6M289</accession>
<evidence type="ECO:0000313" key="2">
    <source>
        <dbReference type="EMBL" id="QCD94306.1"/>
    </source>
</evidence>
<dbReference type="AlphaFoldDB" id="A0A4D6M289"/>
<sequence>MQEPIFIRHGRKNFAGGYFPQVSTYGGPIYEAYLAIAQDPKTKNWWIRAGNVNIGYYPAALFSNLGSASIVGWGGRTKAKVGGLSPPMGSGHVPDGNRAHASYFRSPKINRAPGEPDYIPANTRTGGFSDNTNCYGVYYYYKSDVSEEGVIQFGGPGGKCGIIPKLYGDARTHFYTGWTSDDFQKTGCYNTKCRGFVQVDTKIFPGKYFADISKIGGPTYETYMAITQDPKTKNWWISLGNVSIGYYPATLFSNLGSASIVGWGGRTRANVGDLSPPMGSGHFPDGNKTHASYFRSPKIQDASRYVYEPDTYMIKVFSDNTNCYGFEGDFDKVQHERIFQFGGPGGKCGI</sequence>
<dbReference type="Pfam" id="PF03080">
    <property type="entry name" value="Neprosin"/>
    <property type="match status" value="2"/>
</dbReference>